<dbReference type="InterPro" id="IPR036047">
    <property type="entry name" value="F-box-like_dom_sf"/>
</dbReference>
<reference evidence="2 3" key="1">
    <citation type="submission" date="2024-01" db="EMBL/GenBank/DDBJ databases">
        <title>The genomes of 5 underutilized Papilionoideae crops provide insights into root nodulation and disease resistance.</title>
        <authorList>
            <person name="Yuan L."/>
        </authorList>
    </citation>
    <scope>NUCLEOTIDE SEQUENCE [LARGE SCALE GENOMIC DNA]</scope>
    <source>
        <strain evidence="2">LY-2023</strain>
        <tissue evidence="2">Leaf</tissue>
    </source>
</reference>
<dbReference type="SUPFAM" id="SSF81383">
    <property type="entry name" value="F-box domain"/>
    <property type="match status" value="1"/>
</dbReference>
<protein>
    <recommendedName>
        <fullName evidence="1">F-box domain-containing protein</fullName>
    </recommendedName>
</protein>
<dbReference type="InterPro" id="IPR001810">
    <property type="entry name" value="F-box_dom"/>
</dbReference>
<dbReference type="CDD" id="cd22157">
    <property type="entry name" value="F-box_AtFBW1-like"/>
    <property type="match status" value="1"/>
</dbReference>
<dbReference type="PANTHER" id="PTHR31672">
    <property type="entry name" value="BNACNNG10540D PROTEIN"/>
    <property type="match status" value="1"/>
</dbReference>
<dbReference type="SUPFAM" id="SSF117281">
    <property type="entry name" value="Kelch motif"/>
    <property type="match status" value="1"/>
</dbReference>
<dbReference type="SMART" id="SM00256">
    <property type="entry name" value="FBOX"/>
    <property type="match status" value="1"/>
</dbReference>
<gene>
    <name evidence="2" type="ORF">RJT34_13437</name>
</gene>
<name>A0AAN9JNL0_CLITE</name>
<keyword evidence="3" id="KW-1185">Reference proteome</keyword>
<evidence type="ECO:0000313" key="2">
    <source>
        <dbReference type="EMBL" id="KAK7302545.1"/>
    </source>
</evidence>
<dbReference type="Pfam" id="PF08268">
    <property type="entry name" value="FBA_3"/>
    <property type="match status" value="1"/>
</dbReference>
<dbReference type="InterPro" id="IPR015915">
    <property type="entry name" value="Kelch-typ_b-propeller"/>
</dbReference>
<dbReference type="EMBL" id="JAYKXN010000003">
    <property type="protein sequence ID" value="KAK7302545.1"/>
    <property type="molecule type" value="Genomic_DNA"/>
</dbReference>
<dbReference type="InterPro" id="IPR013187">
    <property type="entry name" value="F-box-assoc_dom_typ3"/>
</dbReference>
<dbReference type="InterPro" id="IPR017451">
    <property type="entry name" value="F-box-assoc_interact_dom"/>
</dbReference>
<evidence type="ECO:0000313" key="3">
    <source>
        <dbReference type="Proteomes" id="UP001359559"/>
    </source>
</evidence>
<sequence length="402" mass="45430">MDGNGRDKSEEEGFLPYDIVINILKRVPVKSLIRFKTVSKQWFNLLNNPHFISQHLHHSSLHNPFLLLHRSPPPFLPSSSSSSSSSCLISPNLLLHDPLFFQFPSPDTKIVASSNGLLCLKHFHQSFPLSLFNPATRQIHHLPLTLIHPHHSDYLGFGFSPLLNDYKVVKISVREIYDDEGHVVIIDESRVSRVQVYSLSSGSWREIDATNLKNLGLVSTSVTANGAIYWQATISSDPDCDSVISFDIGRDVFGVLKGPPIPPPSPTSFYYIMLSVYGDKLAMFRHFIVGNFESCSIDLWVLEHSGAAGESWSKLHSVGPFSKILYPMSIWGDEIVCREELNREELNNEHADEARRVETVLALFNPCNHELKKLPAFTDEHRYVSFNYVESLVPVNNTNHQQ</sequence>
<dbReference type="PANTHER" id="PTHR31672:SF10">
    <property type="entry name" value="F-BOX DOMAIN-CONTAINING PROTEIN"/>
    <property type="match status" value="1"/>
</dbReference>
<comment type="caution">
    <text evidence="2">The sequence shown here is derived from an EMBL/GenBank/DDBJ whole genome shotgun (WGS) entry which is preliminary data.</text>
</comment>
<proteinExistence type="predicted"/>
<dbReference type="Pfam" id="PF00646">
    <property type="entry name" value="F-box"/>
    <property type="match status" value="1"/>
</dbReference>
<accession>A0AAN9JNL0</accession>
<dbReference type="NCBIfam" id="TIGR01640">
    <property type="entry name" value="F_box_assoc_1"/>
    <property type="match status" value="1"/>
</dbReference>
<dbReference type="PROSITE" id="PS50181">
    <property type="entry name" value="FBOX"/>
    <property type="match status" value="1"/>
</dbReference>
<dbReference type="AlphaFoldDB" id="A0AAN9JNL0"/>
<organism evidence="2 3">
    <name type="scientific">Clitoria ternatea</name>
    <name type="common">Butterfly pea</name>
    <dbReference type="NCBI Taxonomy" id="43366"/>
    <lineage>
        <taxon>Eukaryota</taxon>
        <taxon>Viridiplantae</taxon>
        <taxon>Streptophyta</taxon>
        <taxon>Embryophyta</taxon>
        <taxon>Tracheophyta</taxon>
        <taxon>Spermatophyta</taxon>
        <taxon>Magnoliopsida</taxon>
        <taxon>eudicotyledons</taxon>
        <taxon>Gunneridae</taxon>
        <taxon>Pentapetalae</taxon>
        <taxon>rosids</taxon>
        <taxon>fabids</taxon>
        <taxon>Fabales</taxon>
        <taxon>Fabaceae</taxon>
        <taxon>Papilionoideae</taxon>
        <taxon>50 kb inversion clade</taxon>
        <taxon>NPAAA clade</taxon>
        <taxon>indigoferoid/millettioid clade</taxon>
        <taxon>Phaseoleae</taxon>
        <taxon>Clitoria</taxon>
    </lineage>
</organism>
<feature type="domain" description="F-box" evidence="1">
    <location>
        <begin position="9"/>
        <end position="55"/>
    </location>
</feature>
<dbReference type="InterPro" id="IPR050796">
    <property type="entry name" value="SCF_F-box_component"/>
</dbReference>
<dbReference type="Proteomes" id="UP001359559">
    <property type="component" value="Unassembled WGS sequence"/>
</dbReference>
<dbReference type="Gene3D" id="1.20.1280.50">
    <property type="match status" value="1"/>
</dbReference>
<evidence type="ECO:0000259" key="1">
    <source>
        <dbReference type="PROSITE" id="PS50181"/>
    </source>
</evidence>